<sequence>MSKGGRVNVFSDDFAEDSHKKTVRALPSTWYTSPDMFELEKRAVFSKKWLLLTHQNRLASPGDWLKFDVTGYEFVVARDRKRNINAFHNVCRHRAFPVVQGGQAGNSSIFACKYHGWSYGLSGNLAKAPSYDQLEGFDKTQNGLFRIHSKVDAYGFIWVNLDSSDEPEPWTNYFDNIDKQERLETVNFEDYVLDNEYEMRGNYNWKILADNFNECYHCPSTHPDLPTLADLEKTKVDTSRGWIKHSSVLTEEQKKDGLGLASTYFYPNASVVVLPHFMMIQRFIPTGPSSSGMHYQIFRNKNSSEADFRLIADLYRRVVSEDKDLCEGAQKNLNAGIFVSGELHPRLEHGPLSFQEGHREAIRAHVKQEKALGRQIWPARQKLPASATNNIEDEELCSGLACGEQKEVLAW</sequence>
<evidence type="ECO:0000256" key="7">
    <source>
        <dbReference type="ARBA" id="ARBA00022714"/>
    </source>
</evidence>
<dbReference type="CDD" id="cd00680">
    <property type="entry name" value="RHO_alpha_C"/>
    <property type="match status" value="1"/>
</dbReference>
<keyword evidence="10" id="KW-0408">Iron</keyword>
<evidence type="ECO:0000256" key="2">
    <source>
        <dbReference type="ARBA" id="ARBA00002149"/>
    </source>
</evidence>
<dbReference type="PRINTS" id="PR00090">
    <property type="entry name" value="RNGDIOXGNASE"/>
</dbReference>
<evidence type="ECO:0000313" key="14">
    <source>
        <dbReference type="EMBL" id="CAG9978592.1"/>
    </source>
</evidence>
<dbReference type="SUPFAM" id="SSF55961">
    <property type="entry name" value="Bet v1-like"/>
    <property type="match status" value="1"/>
</dbReference>
<dbReference type="SUPFAM" id="SSF50022">
    <property type="entry name" value="ISP domain"/>
    <property type="match status" value="1"/>
</dbReference>
<evidence type="ECO:0000256" key="10">
    <source>
        <dbReference type="ARBA" id="ARBA00023004"/>
    </source>
</evidence>
<dbReference type="Gene3D" id="3.90.380.10">
    <property type="entry name" value="Naphthalene 1,2-dioxygenase Alpha Subunit, Chain A, domain 1"/>
    <property type="match status" value="2"/>
</dbReference>
<evidence type="ECO:0000256" key="11">
    <source>
        <dbReference type="ARBA" id="ARBA00023014"/>
    </source>
</evidence>
<keyword evidence="9" id="KW-0560">Oxidoreductase</keyword>
<dbReference type="InterPro" id="IPR036922">
    <property type="entry name" value="Rieske_2Fe-2S_sf"/>
</dbReference>
<organism evidence="14 15">
    <name type="scientific">Clonostachys byssicola</name>
    <dbReference type="NCBI Taxonomy" id="160290"/>
    <lineage>
        <taxon>Eukaryota</taxon>
        <taxon>Fungi</taxon>
        <taxon>Dikarya</taxon>
        <taxon>Ascomycota</taxon>
        <taxon>Pezizomycotina</taxon>
        <taxon>Sordariomycetes</taxon>
        <taxon>Hypocreomycetidae</taxon>
        <taxon>Hypocreales</taxon>
        <taxon>Bionectriaceae</taxon>
        <taxon>Clonostachys</taxon>
    </lineage>
</organism>
<dbReference type="CDD" id="cd03469">
    <property type="entry name" value="Rieske_RO_Alpha_N"/>
    <property type="match status" value="1"/>
</dbReference>
<comment type="cofactor">
    <cofactor evidence="1">
        <name>Fe cation</name>
        <dbReference type="ChEBI" id="CHEBI:24875"/>
    </cofactor>
</comment>
<dbReference type="Proteomes" id="UP000754883">
    <property type="component" value="Unassembled WGS sequence"/>
</dbReference>
<name>A0A9N9U208_9HYPO</name>
<evidence type="ECO:0000313" key="15">
    <source>
        <dbReference type="Proteomes" id="UP000754883"/>
    </source>
</evidence>
<protein>
    <recommendedName>
        <fullName evidence="6">Choline monooxygenase, chloroplastic</fullName>
        <ecNumber evidence="5">1.14.15.7</ecNumber>
    </recommendedName>
</protein>
<comment type="function">
    <text evidence="2">Catalyzes the first step of the osmoprotectant glycine betaine synthesis.</text>
</comment>
<evidence type="ECO:0000256" key="4">
    <source>
        <dbReference type="ARBA" id="ARBA00010848"/>
    </source>
</evidence>
<evidence type="ECO:0000256" key="8">
    <source>
        <dbReference type="ARBA" id="ARBA00022723"/>
    </source>
</evidence>
<dbReference type="InterPro" id="IPR017941">
    <property type="entry name" value="Rieske_2Fe-2S"/>
</dbReference>
<feature type="domain" description="Rieske" evidence="13">
    <location>
        <begin position="61"/>
        <end position="148"/>
    </location>
</feature>
<dbReference type="InterPro" id="IPR015879">
    <property type="entry name" value="Ring_hydroxy_dOase_asu_C_dom"/>
</dbReference>
<keyword evidence="7" id="KW-0001">2Fe-2S</keyword>
<gene>
    <name evidence="14" type="ORF">CBYS24578_00009266</name>
</gene>
<dbReference type="GO" id="GO:0051537">
    <property type="term" value="F:2 iron, 2 sulfur cluster binding"/>
    <property type="evidence" value="ECO:0007669"/>
    <property type="project" value="UniProtKB-KW"/>
</dbReference>
<comment type="similarity">
    <text evidence="4">Belongs to the choline monooxygenase family.</text>
</comment>
<evidence type="ECO:0000256" key="12">
    <source>
        <dbReference type="ARBA" id="ARBA00049097"/>
    </source>
</evidence>
<dbReference type="PANTHER" id="PTHR43756">
    <property type="entry name" value="CHOLINE MONOOXYGENASE, CHLOROPLASTIC"/>
    <property type="match status" value="1"/>
</dbReference>
<dbReference type="Gene3D" id="2.102.10.10">
    <property type="entry name" value="Rieske [2Fe-2S] iron-sulphur domain"/>
    <property type="match status" value="1"/>
</dbReference>
<dbReference type="OrthoDB" id="426882at2759"/>
<keyword evidence="8" id="KW-0479">Metal-binding</keyword>
<keyword evidence="15" id="KW-1185">Reference proteome</keyword>
<reference evidence="15" key="1">
    <citation type="submission" date="2019-06" db="EMBL/GenBank/DDBJ databases">
        <authorList>
            <person name="Broberg M."/>
        </authorList>
    </citation>
    <scope>NUCLEOTIDE SEQUENCE [LARGE SCALE GENOMIC DNA]</scope>
</reference>
<dbReference type="Pfam" id="PF00848">
    <property type="entry name" value="Ring_hydroxyl_A"/>
    <property type="match status" value="1"/>
</dbReference>
<evidence type="ECO:0000256" key="3">
    <source>
        <dbReference type="ARBA" id="ARBA00004866"/>
    </source>
</evidence>
<evidence type="ECO:0000256" key="6">
    <source>
        <dbReference type="ARBA" id="ARBA00014931"/>
    </source>
</evidence>
<reference evidence="14 15" key="2">
    <citation type="submission" date="2021-10" db="EMBL/GenBank/DDBJ databases">
        <authorList>
            <person name="Piombo E."/>
        </authorList>
    </citation>
    <scope>NUCLEOTIDE SEQUENCE [LARGE SCALE GENOMIC DNA]</scope>
</reference>
<dbReference type="Pfam" id="PF00355">
    <property type="entry name" value="Rieske"/>
    <property type="match status" value="1"/>
</dbReference>
<comment type="catalytic activity">
    <reaction evidence="12">
        <text>choline + 2 reduced [2Fe-2S]-[ferredoxin] + O2 + 2 H(+) = betaine aldehyde hydrate + 2 oxidized [2Fe-2S]-[ferredoxin] + H2O</text>
        <dbReference type="Rhea" id="RHEA:17769"/>
        <dbReference type="Rhea" id="RHEA-COMP:10000"/>
        <dbReference type="Rhea" id="RHEA-COMP:10001"/>
        <dbReference type="ChEBI" id="CHEBI:15354"/>
        <dbReference type="ChEBI" id="CHEBI:15377"/>
        <dbReference type="ChEBI" id="CHEBI:15378"/>
        <dbReference type="ChEBI" id="CHEBI:15379"/>
        <dbReference type="ChEBI" id="CHEBI:15870"/>
        <dbReference type="ChEBI" id="CHEBI:33737"/>
        <dbReference type="ChEBI" id="CHEBI:33738"/>
        <dbReference type="EC" id="1.14.15.7"/>
    </reaction>
</comment>
<keyword evidence="11" id="KW-0411">Iron-sulfur</keyword>
<comment type="pathway">
    <text evidence="3">Amine and polyamine biosynthesis; betaine biosynthesis via choline pathway; betaine aldehyde from choline (monooxygenase route): step 1/1.</text>
</comment>
<dbReference type="AlphaFoldDB" id="A0A9N9U208"/>
<evidence type="ECO:0000256" key="5">
    <source>
        <dbReference type="ARBA" id="ARBA00012763"/>
    </source>
</evidence>
<dbReference type="GO" id="GO:0005506">
    <property type="term" value="F:iron ion binding"/>
    <property type="evidence" value="ECO:0007669"/>
    <property type="project" value="InterPro"/>
</dbReference>
<dbReference type="EC" id="1.14.15.7" evidence="5"/>
<accession>A0A9N9U208</accession>
<dbReference type="GO" id="GO:0019133">
    <property type="term" value="F:choline monooxygenase activity"/>
    <property type="evidence" value="ECO:0007669"/>
    <property type="project" value="UniProtKB-EC"/>
</dbReference>
<dbReference type="PROSITE" id="PS51296">
    <property type="entry name" value="RIESKE"/>
    <property type="match status" value="1"/>
</dbReference>
<dbReference type="EMBL" id="CABFNO020001300">
    <property type="protein sequence ID" value="CAG9978592.1"/>
    <property type="molecule type" value="Genomic_DNA"/>
</dbReference>
<evidence type="ECO:0000256" key="1">
    <source>
        <dbReference type="ARBA" id="ARBA00001962"/>
    </source>
</evidence>
<comment type="caution">
    <text evidence="14">The sequence shown here is derived from an EMBL/GenBank/DDBJ whole genome shotgun (WGS) entry which is preliminary data.</text>
</comment>
<evidence type="ECO:0000259" key="13">
    <source>
        <dbReference type="PROSITE" id="PS51296"/>
    </source>
</evidence>
<dbReference type="InterPro" id="IPR001663">
    <property type="entry name" value="Rng_hydr_dOase-A"/>
</dbReference>
<dbReference type="PANTHER" id="PTHR43756:SF5">
    <property type="entry name" value="CHOLINE MONOOXYGENASE, CHLOROPLASTIC"/>
    <property type="match status" value="1"/>
</dbReference>
<proteinExistence type="inferred from homology"/>
<evidence type="ECO:0000256" key="9">
    <source>
        <dbReference type="ARBA" id="ARBA00023002"/>
    </source>
</evidence>